<dbReference type="EMBL" id="WSZM01000068">
    <property type="protein sequence ID" value="KAF4044512.1"/>
    <property type="molecule type" value="Genomic_DNA"/>
</dbReference>
<proteinExistence type="inferred from homology"/>
<dbReference type="Pfam" id="PF01431">
    <property type="entry name" value="Peptidase_M13"/>
    <property type="match status" value="1"/>
</dbReference>
<reference evidence="3" key="1">
    <citation type="submission" date="2020-04" db="EMBL/GenBank/DDBJ databases">
        <title>Hybrid Assembly of Korean Phytophthora infestans isolates.</title>
        <authorList>
            <person name="Prokchorchik M."/>
            <person name="Lee Y."/>
            <person name="Seo J."/>
            <person name="Cho J.-H."/>
            <person name="Park Y.-E."/>
            <person name="Jang D.-C."/>
            <person name="Im J.-S."/>
            <person name="Choi J.-G."/>
            <person name="Park H.-J."/>
            <person name="Lee G.-B."/>
            <person name="Lee Y.-G."/>
            <person name="Hong S.-Y."/>
            <person name="Cho K."/>
            <person name="Sohn K.H."/>
        </authorList>
    </citation>
    <scope>NUCLEOTIDE SEQUENCE</scope>
    <source>
        <strain evidence="3">KR_1_A1</strain>
    </source>
</reference>
<accession>A0A833WL97</accession>
<dbReference type="InterPro" id="IPR024079">
    <property type="entry name" value="MetalloPept_cat_dom_sf"/>
</dbReference>
<gene>
    <name evidence="3" type="ORF">GN244_ATG03126</name>
</gene>
<organism evidence="3 4">
    <name type="scientific">Phytophthora infestans</name>
    <name type="common">Potato late blight agent</name>
    <name type="synonym">Botrytis infestans</name>
    <dbReference type="NCBI Taxonomy" id="4787"/>
    <lineage>
        <taxon>Eukaryota</taxon>
        <taxon>Sar</taxon>
        <taxon>Stramenopiles</taxon>
        <taxon>Oomycota</taxon>
        <taxon>Peronosporomycetes</taxon>
        <taxon>Peronosporales</taxon>
        <taxon>Peronosporaceae</taxon>
        <taxon>Phytophthora</taxon>
    </lineage>
</organism>
<dbReference type="Gene3D" id="3.40.390.10">
    <property type="entry name" value="Collagenase (Catalytic Domain)"/>
    <property type="match status" value="1"/>
</dbReference>
<dbReference type="InterPro" id="IPR018497">
    <property type="entry name" value="Peptidase_M13_C"/>
</dbReference>
<evidence type="ECO:0000256" key="1">
    <source>
        <dbReference type="ARBA" id="ARBA00007357"/>
    </source>
</evidence>
<dbReference type="GO" id="GO:0005886">
    <property type="term" value="C:plasma membrane"/>
    <property type="evidence" value="ECO:0007669"/>
    <property type="project" value="TreeGrafter"/>
</dbReference>
<sequence length="82" mass="9029">MTKNPSFPTNGVTADEVDKLYYLSYAQTSCYKGTDAWLKDQLANGVPEFSVNVPLMNSNVFATTFGCKAGTNMNPAKKCHVW</sequence>
<dbReference type="Proteomes" id="UP000602510">
    <property type="component" value="Unassembled WGS sequence"/>
</dbReference>
<evidence type="ECO:0000313" key="3">
    <source>
        <dbReference type="EMBL" id="KAF4044512.1"/>
    </source>
</evidence>
<name>A0A833WL97_PHYIN</name>
<keyword evidence="4" id="KW-1185">Reference proteome</keyword>
<evidence type="ECO:0000259" key="2">
    <source>
        <dbReference type="Pfam" id="PF01431"/>
    </source>
</evidence>
<protein>
    <submittedName>
        <fullName evidence="3">Peptidase family M13</fullName>
    </submittedName>
</protein>
<dbReference type="PANTHER" id="PTHR11733">
    <property type="entry name" value="ZINC METALLOPROTEASE FAMILY M13 NEPRILYSIN-RELATED"/>
    <property type="match status" value="1"/>
</dbReference>
<dbReference type="SUPFAM" id="SSF55486">
    <property type="entry name" value="Metalloproteases ('zincins'), catalytic domain"/>
    <property type="match status" value="1"/>
</dbReference>
<feature type="domain" description="Peptidase M13 C-terminal" evidence="2">
    <location>
        <begin position="12"/>
        <end position="81"/>
    </location>
</feature>
<dbReference type="GO" id="GO:0004222">
    <property type="term" value="F:metalloendopeptidase activity"/>
    <property type="evidence" value="ECO:0007669"/>
    <property type="project" value="InterPro"/>
</dbReference>
<comment type="similarity">
    <text evidence="1">Belongs to the peptidase M13 family.</text>
</comment>
<comment type="caution">
    <text evidence="3">The sequence shown here is derived from an EMBL/GenBank/DDBJ whole genome shotgun (WGS) entry which is preliminary data.</text>
</comment>
<dbReference type="InterPro" id="IPR000718">
    <property type="entry name" value="Peptidase_M13"/>
</dbReference>
<dbReference type="PANTHER" id="PTHR11733:SF167">
    <property type="entry name" value="FI17812P1-RELATED"/>
    <property type="match status" value="1"/>
</dbReference>
<dbReference type="AlphaFoldDB" id="A0A833WL97"/>
<dbReference type="GO" id="GO:0016485">
    <property type="term" value="P:protein processing"/>
    <property type="evidence" value="ECO:0007669"/>
    <property type="project" value="TreeGrafter"/>
</dbReference>
<dbReference type="PROSITE" id="PS51885">
    <property type="entry name" value="NEPRILYSIN"/>
    <property type="match status" value="1"/>
</dbReference>
<evidence type="ECO:0000313" key="4">
    <source>
        <dbReference type="Proteomes" id="UP000602510"/>
    </source>
</evidence>